<dbReference type="Proteomes" id="UP001289374">
    <property type="component" value="Unassembled WGS sequence"/>
</dbReference>
<dbReference type="PANTHER" id="PTHR48258:SF3">
    <property type="entry name" value="FK506-BINDING PROTEIN 4-LIKE ISOFORM X1"/>
    <property type="match status" value="1"/>
</dbReference>
<dbReference type="Pfam" id="PF02992">
    <property type="entry name" value="Transposase_21"/>
    <property type="match status" value="1"/>
</dbReference>
<dbReference type="PANTHER" id="PTHR48258">
    <property type="entry name" value="DUF4218 DOMAIN-CONTAINING PROTEIN-RELATED"/>
    <property type="match status" value="1"/>
</dbReference>
<accession>A0AAE2BLZ4</accession>
<keyword evidence="4" id="KW-1185">Reference proteome</keyword>
<dbReference type="InterPro" id="IPR004242">
    <property type="entry name" value="Transposase_21"/>
</dbReference>
<evidence type="ECO:0000313" key="4">
    <source>
        <dbReference type="Proteomes" id="UP001289374"/>
    </source>
</evidence>
<organism evidence="3 4">
    <name type="scientific">Sesamum angolense</name>
    <dbReference type="NCBI Taxonomy" id="2727404"/>
    <lineage>
        <taxon>Eukaryota</taxon>
        <taxon>Viridiplantae</taxon>
        <taxon>Streptophyta</taxon>
        <taxon>Embryophyta</taxon>
        <taxon>Tracheophyta</taxon>
        <taxon>Spermatophyta</taxon>
        <taxon>Magnoliopsida</taxon>
        <taxon>eudicotyledons</taxon>
        <taxon>Gunneridae</taxon>
        <taxon>Pentapetalae</taxon>
        <taxon>asterids</taxon>
        <taxon>lamiids</taxon>
        <taxon>Lamiales</taxon>
        <taxon>Pedaliaceae</taxon>
        <taxon>Sesamum</taxon>
    </lineage>
</organism>
<gene>
    <name evidence="3" type="ORF">Sango_2089300</name>
</gene>
<name>A0AAE2BLZ4_9LAMI</name>
<evidence type="ECO:0000313" key="3">
    <source>
        <dbReference type="EMBL" id="KAK4390260.1"/>
    </source>
</evidence>
<feature type="compositionally biased region" description="Basic and acidic residues" evidence="1">
    <location>
        <begin position="585"/>
        <end position="603"/>
    </location>
</feature>
<feature type="compositionally biased region" description="Basic and acidic residues" evidence="1">
    <location>
        <begin position="679"/>
        <end position="689"/>
    </location>
</feature>
<evidence type="ECO:0000259" key="2">
    <source>
        <dbReference type="Pfam" id="PF13960"/>
    </source>
</evidence>
<comment type="caution">
    <text evidence="3">The sequence shown here is derived from an EMBL/GenBank/DDBJ whole genome shotgun (WGS) entry which is preliminary data.</text>
</comment>
<feature type="domain" description="DUF4218" evidence="2">
    <location>
        <begin position="361"/>
        <end position="427"/>
    </location>
</feature>
<reference evidence="3" key="1">
    <citation type="submission" date="2020-06" db="EMBL/GenBank/DDBJ databases">
        <authorList>
            <person name="Li T."/>
            <person name="Hu X."/>
            <person name="Zhang T."/>
            <person name="Song X."/>
            <person name="Zhang H."/>
            <person name="Dai N."/>
            <person name="Sheng W."/>
            <person name="Hou X."/>
            <person name="Wei L."/>
        </authorList>
    </citation>
    <scope>NUCLEOTIDE SEQUENCE</scope>
    <source>
        <strain evidence="3">K16</strain>
        <tissue evidence="3">Leaf</tissue>
    </source>
</reference>
<sequence>MASDEEGSHYRTMVMDAVGPGLIQNPMCDEQPPNPEAQKFFDLLKDVDEPLWDGPKSPGKDIDVHLRPLIDELKILWKTGVHEGSGSAREARQKRGKSKKRKFIPTRSIAMAIDLKSLNHLRVHRRSRCHNTDRGQILSWNPPSSLHTPTALDKAYGDHAPWHNHLLPYPRYSLRMHVTVMIPQVRGLIPYYRNRESQSYRSSLKRLPYDDSRESVPKASWFDCHREFLHLDHPYRKQAYKFHRGRIENNQPPISLSGEDSPGDAFIEGANGKVYKPKASYTLSKTRKKKVCSSAKSLKLPDGYSSNIARSVNEDECKFYGMKSHDSHVFMQRLLPIAFQNVLPKPIWEALTNFSIIFRDICSTVLRVEHMEQPEKNIVEILCKLEKIFPPVFFYSMEHLSIHSAYEAKVGGPMQYRWMYPFERYLDDDEMKAAHRYVLLNYDKIDPYLLKLANGLSRRVSCYKGYFVNGFKFHNVEYGQFKATTNYGVCVLGSTYSECEVDYYGLFEKIVELEYYGLERGQGENVELIVENAFQEGEASDPQHVFVANDLDGINIILDEEAEEVDLEEMVTRARTQGRGRGRGRGRERGHGRDQGTHLHIPVESEELLGVESSQVGEHEQRTSSNSLLGAPDLDLHTEVDETIAVGSGNDPIIGEPTDDVTSQNRRRGPNRGSQVPENPDKKVKGDCG</sequence>
<feature type="region of interest" description="Disordered" evidence="1">
    <location>
        <begin position="573"/>
        <end position="689"/>
    </location>
</feature>
<proteinExistence type="predicted"/>
<dbReference type="AlphaFoldDB" id="A0AAE2BLZ4"/>
<dbReference type="EMBL" id="JACGWL010000012">
    <property type="protein sequence ID" value="KAK4390260.1"/>
    <property type="molecule type" value="Genomic_DNA"/>
</dbReference>
<protein>
    <recommendedName>
        <fullName evidence="2">DUF4218 domain-containing protein</fullName>
    </recommendedName>
</protein>
<dbReference type="InterPro" id="IPR025452">
    <property type="entry name" value="DUF4218"/>
</dbReference>
<evidence type="ECO:0000256" key="1">
    <source>
        <dbReference type="SAM" id="MobiDB-lite"/>
    </source>
</evidence>
<dbReference type="Pfam" id="PF13960">
    <property type="entry name" value="DUF4218"/>
    <property type="match status" value="1"/>
</dbReference>
<reference evidence="3" key="2">
    <citation type="journal article" date="2024" name="Plant">
        <title>Genomic evolution and insights into agronomic trait innovations of Sesamum species.</title>
        <authorList>
            <person name="Miao H."/>
            <person name="Wang L."/>
            <person name="Qu L."/>
            <person name="Liu H."/>
            <person name="Sun Y."/>
            <person name="Le M."/>
            <person name="Wang Q."/>
            <person name="Wei S."/>
            <person name="Zheng Y."/>
            <person name="Lin W."/>
            <person name="Duan Y."/>
            <person name="Cao H."/>
            <person name="Xiong S."/>
            <person name="Wang X."/>
            <person name="Wei L."/>
            <person name="Li C."/>
            <person name="Ma Q."/>
            <person name="Ju M."/>
            <person name="Zhao R."/>
            <person name="Li G."/>
            <person name="Mu C."/>
            <person name="Tian Q."/>
            <person name="Mei H."/>
            <person name="Zhang T."/>
            <person name="Gao T."/>
            <person name="Zhang H."/>
        </authorList>
    </citation>
    <scope>NUCLEOTIDE SEQUENCE</scope>
    <source>
        <strain evidence="3">K16</strain>
    </source>
</reference>